<proteinExistence type="predicted"/>
<reference evidence="1" key="1">
    <citation type="submission" date="2025-08" db="UniProtKB">
        <authorList>
            <consortium name="RefSeq"/>
        </authorList>
    </citation>
    <scope>IDENTIFICATION</scope>
    <source>
        <tissue evidence="1">Whole insect</tissue>
    </source>
</reference>
<dbReference type="InParanoid" id="A0A6P7G498"/>
<sequence length="121" mass="13925">MLQHHLLLQLHTYIQYMPTDNGLVLHKTDNQKKHLTSPSPRSSTVMSNYQITHTERTESESGASNISEAPELITNRNITLENVSFTSTEDDKQDYQEELLLDFPDEERSSIFKVSTNSTRE</sequence>
<dbReference type="AlphaFoldDB" id="A0A6P7G498"/>
<name>A0A6P7G498_DIAVI</name>
<gene>
    <name evidence="1" type="primary">LOC114337542</name>
</gene>
<dbReference type="RefSeq" id="XP_028143814.1">
    <property type="nucleotide sequence ID" value="XM_028288013.1"/>
</dbReference>
<protein>
    <submittedName>
        <fullName evidence="1">Uncharacterized protein LOC114337542</fullName>
    </submittedName>
</protein>
<organism evidence="1">
    <name type="scientific">Diabrotica virgifera virgifera</name>
    <name type="common">western corn rootworm</name>
    <dbReference type="NCBI Taxonomy" id="50390"/>
    <lineage>
        <taxon>Eukaryota</taxon>
        <taxon>Metazoa</taxon>
        <taxon>Ecdysozoa</taxon>
        <taxon>Arthropoda</taxon>
        <taxon>Hexapoda</taxon>
        <taxon>Insecta</taxon>
        <taxon>Pterygota</taxon>
        <taxon>Neoptera</taxon>
        <taxon>Endopterygota</taxon>
        <taxon>Coleoptera</taxon>
        <taxon>Polyphaga</taxon>
        <taxon>Cucujiformia</taxon>
        <taxon>Chrysomeloidea</taxon>
        <taxon>Chrysomelidae</taxon>
        <taxon>Galerucinae</taxon>
        <taxon>Diabroticina</taxon>
        <taxon>Diabroticites</taxon>
        <taxon>Diabrotica</taxon>
    </lineage>
</organism>
<evidence type="ECO:0000313" key="1">
    <source>
        <dbReference type="RefSeq" id="XP_028143814.1"/>
    </source>
</evidence>
<accession>A0A6P7G498</accession>